<reference evidence="1" key="1">
    <citation type="submission" date="2022-06" db="EMBL/GenBank/DDBJ databases">
        <title>Isolation and Genomics of Futiania mangrovii gen. nov., sp. nov., a Rare and Metabolically-versatile member in the Class Alphaproteobacteria.</title>
        <authorList>
            <person name="Liu L."/>
            <person name="Huang W.-C."/>
            <person name="Pan J."/>
            <person name="Li J."/>
            <person name="Huang Y."/>
            <person name="Du H."/>
            <person name="Liu Y."/>
            <person name="Li M."/>
        </authorList>
    </citation>
    <scope>NUCLEOTIDE SEQUENCE</scope>
    <source>
        <strain evidence="1">FT118</strain>
    </source>
</reference>
<keyword evidence="1" id="KW-0966">Cell projection</keyword>
<organism evidence="1 2">
    <name type="scientific">Futiania mangrovi</name>
    <dbReference type="NCBI Taxonomy" id="2959716"/>
    <lineage>
        <taxon>Bacteria</taxon>
        <taxon>Pseudomonadati</taxon>
        <taxon>Pseudomonadota</taxon>
        <taxon>Alphaproteobacteria</taxon>
        <taxon>Futianiales</taxon>
        <taxon>Futianiaceae</taxon>
        <taxon>Futiania</taxon>
    </lineage>
</organism>
<sequence length="128" mass="13866">MNAALQAQAAYAAASRSTETPKGIEYQVFSRVTARIEAARRKGMPGFADMVHALHDNRMLWDAIAADVVQASNPYPAPLKAQLIYLSEFTRHQSNRVLAGEADADVLIEVNTAIMKGLKGAQPVEMPA</sequence>
<name>A0A9J6PC24_9PROT</name>
<protein>
    <submittedName>
        <fullName evidence="1">Flagellar biosynthesis regulator FlaF</fullName>
    </submittedName>
</protein>
<dbReference type="NCBIfam" id="NF009435">
    <property type="entry name" value="PRK12794.1"/>
    <property type="match status" value="1"/>
</dbReference>
<keyword evidence="1" id="KW-0969">Cilium</keyword>
<dbReference type="Proteomes" id="UP001055804">
    <property type="component" value="Unassembled WGS sequence"/>
</dbReference>
<evidence type="ECO:0000313" key="2">
    <source>
        <dbReference type="Proteomes" id="UP001055804"/>
    </source>
</evidence>
<keyword evidence="2" id="KW-1185">Reference proteome</keyword>
<dbReference type="AlphaFoldDB" id="A0A9J6PC24"/>
<evidence type="ECO:0000313" key="1">
    <source>
        <dbReference type="EMBL" id="MCP1336821.1"/>
    </source>
</evidence>
<dbReference type="InterPro" id="IPR010845">
    <property type="entry name" value="FlaF"/>
</dbReference>
<proteinExistence type="predicted"/>
<comment type="caution">
    <text evidence="1">The sequence shown here is derived from an EMBL/GenBank/DDBJ whole genome shotgun (WGS) entry which is preliminary data.</text>
</comment>
<dbReference type="EMBL" id="JAMZFT010000002">
    <property type="protein sequence ID" value="MCP1336821.1"/>
    <property type="molecule type" value="Genomic_DNA"/>
</dbReference>
<accession>A0A9J6PC24</accession>
<dbReference type="RefSeq" id="WP_269332765.1">
    <property type="nucleotide sequence ID" value="NZ_JAMZFT010000002.1"/>
</dbReference>
<dbReference type="Pfam" id="PF07309">
    <property type="entry name" value="FlaF"/>
    <property type="match status" value="1"/>
</dbReference>
<keyword evidence="1" id="KW-0282">Flagellum</keyword>
<gene>
    <name evidence="1" type="primary">flaF</name>
    <name evidence="1" type="ORF">NJQ99_10410</name>
</gene>
<dbReference type="GO" id="GO:0044781">
    <property type="term" value="P:bacterial-type flagellum organization"/>
    <property type="evidence" value="ECO:0007669"/>
    <property type="project" value="InterPro"/>
</dbReference>